<dbReference type="Pfam" id="PF07155">
    <property type="entry name" value="ECF-ribofla_trS"/>
    <property type="match status" value="1"/>
</dbReference>
<reference evidence="4" key="1">
    <citation type="submission" date="2019-11" db="EMBL/GenBank/DDBJ databases">
        <authorList>
            <person name="Feng L."/>
        </authorList>
    </citation>
    <scope>NUCLEOTIDE SEQUENCE</scope>
    <source>
        <strain evidence="4">IbartlettiiLFYP30</strain>
    </source>
</reference>
<feature type="transmembrane region" description="Helical" evidence="3">
    <location>
        <begin position="307"/>
        <end position="331"/>
    </location>
</feature>
<dbReference type="InterPro" id="IPR009825">
    <property type="entry name" value="ECF_substrate-spec-like"/>
</dbReference>
<proteinExistence type="predicted"/>
<accession>A0A6N3BMD9</accession>
<evidence type="ECO:0008006" key="5">
    <source>
        <dbReference type="Google" id="ProtNLM"/>
    </source>
</evidence>
<feature type="transmembrane region" description="Helical" evidence="3">
    <location>
        <begin position="179"/>
        <end position="199"/>
    </location>
</feature>
<evidence type="ECO:0000256" key="3">
    <source>
        <dbReference type="SAM" id="Phobius"/>
    </source>
</evidence>
<dbReference type="EMBL" id="CACRUE010000026">
    <property type="protein sequence ID" value="VYU05986.1"/>
    <property type="molecule type" value="Genomic_DNA"/>
</dbReference>
<dbReference type="PANTHER" id="PTHR37815:SF3">
    <property type="entry name" value="UPF0397 PROTEIN SPR0429"/>
    <property type="match status" value="1"/>
</dbReference>
<name>A0A6N3BMD9_9FIRM</name>
<organism evidence="4">
    <name type="scientific">Intestinibacter bartlettii</name>
    <dbReference type="NCBI Taxonomy" id="261299"/>
    <lineage>
        <taxon>Bacteria</taxon>
        <taxon>Bacillati</taxon>
        <taxon>Bacillota</taxon>
        <taxon>Clostridia</taxon>
        <taxon>Peptostreptococcales</taxon>
        <taxon>Peptostreptococcaceae</taxon>
        <taxon>Intestinibacter</taxon>
    </lineage>
</organism>
<keyword evidence="3" id="KW-0472">Membrane</keyword>
<feature type="transmembrane region" description="Helical" evidence="3">
    <location>
        <begin position="243"/>
        <end position="260"/>
    </location>
</feature>
<protein>
    <recommendedName>
        <fullName evidence="5">ECF transporter S component</fullName>
    </recommendedName>
</protein>
<sequence length="351" mass="40209">MQGQRETNASNTSLIDDIYDDIMLNEEKRKKTYNIKDYSIKVVEEIEEEEQPKEHGIFKNIFSKQENQYKSNGPVLEVDGKKVYTKSEREKEKQRRSDRYYYTKERQKARRKNNNDTKLSHRTLMACFMILVVIPLIIYLGITLGNDRKYYIVSLGIIVCTMLPFFMVFEDRKPQARELIIIAVLSAIGVAGRAAFFMLPQFKPVVAIVIISAVCFGAEAGFLVGAMTGFVSNFFFAQGPWTPWQMFSFGIIGFIAGILFKKGKLQKRKISLCIYGGLSTFFIYGFLLDTATWLIFPYSNMTLEGIIPIYLSGIPFNIVHAVATVFFLAVISKPMIEKLDRIKEKYGLIEP</sequence>
<keyword evidence="1 3" id="KW-0812">Transmembrane</keyword>
<feature type="transmembrane region" description="Helical" evidence="3">
    <location>
        <begin position="149"/>
        <end position="167"/>
    </location>
</feature>
<evidence type="ECO:0000313" key="4">
    <source>
        <dbReference type="EMBL" id="VYU05986.1"/>
    </source>
</evidence>
<feature type="transmembrane region" description="Helical" evidence="3">
    <location>
        <begin position="272"/>
        <end position="295"/>
    </location>
</feature>
<dbReference type="AlphaFoldDB" id="A0A6N3BMD9"/>
<dbReference type="GO" id="GO:0022857">
    <property type="term" value="F:transmembrane transporter activity"/>
    <property type="evidence" value="ECO:0007669"/>
    <property type="project" value="InterPro"/>
</dbReference>
<keyword evidence="2 3" id="KW-1133">Transmembrane helix</keyword>
<evidence type="ECO:0000256" key="1">
    <source>
        <dbReference type="ARBA" id="ARBA00022692"/>
    </source>
</evidence>
<dbReference type="PANTHER" id="PTHR37815">
    <property type="entry name" value="UPF0397 PROTEIN BC_2624-RELATED"/>
    <property type="match status" value="1"/>
</dbReference>
<dbReference type="Gene3D" id="1.10.1760.20">
    <property type="match status" value="1"/>
</dbReference>
<gene>
    <name evidence="4" type="ORF">IBLFYP30_01635</name>
</gene>
<evidence type="ECO:0000256" key="2">
    <source>
        <dbReference type="ARBA" id="ARBA00022989"/>
    </source>
</evidence>
<dbReference type="RefSeq" id="WP_024038500.1">
    <property type="nucleotide sequence ID" value="NZ_CACRUE010000026.1"/>
</dbReference>
<feature type="transmembrane region" description="Helical" evidence="3">
    <location>
        <begin position="123"/>
        <end position="142"/>
    </location>
</feature>
<feature type="transmembrane region" description="Helical" evidence="3">
    <location>
        <begin position="206"/>
        <end position="231"/>
    </location>
</feature>